<evidence type="ECO:0000313" key="3">
    <source>
        <dbReference type="Proteomes" id="UP000323161"/>
    </source>
</evidence>
<sequence length="222" mass="24978">MDMASIQTLFGESQLAMLLSALALIVALLGFLATSAGKRRNAQETEALRQKANALGREVDDLRVHQFNAPQSSSQPPTTTDSDCRYLTEKAAYEQIWPQVWQLHDSLGLFLRAIENRESAGDLRLEARNAALEARQLLNHNRPFCDQEVEGLITRLIDTEIKAHLAACQYLDMLKEATGGPSEHDRRVLQDKCHALYDGEARELMNRLVEAIRQRMLSVSYS</sequence>
<reference evidence="2 3" key="1">
    <citation type="submission" date="2019-08" db="EMBL/GenBank/DDBJ databases">
        <title>Marinobacter ZYF650 sp. nov., a marine bacterium isolated from seawater of the Mariana trench.</title>
        <authorList>
            <person name="Ahmad W."/>
        </authorList>
    </citation>
    <scope>NUCLEOTIDE SEQUENCE [LARGE SCALE GENOMIC DNA]</scope>
    <source>
        <strain evidence="2 3">ZYF650</strain>
    </source>
</reference>
<dbReference type="RefSeq" id="WP_149598843.1">
    <property type="nucleotide sequence ID" value="NZ_VTUU01000001.1"/>
</dbReference>
<organism evidence="2 3">
    <name type="scientific">Marinobacter salinexigens</name>
    <dbReference type="NCBI Taxonomy" id="2919747"/>
    <lineage>
        <taxon>Bacteria</taxon>
        <taxon>Pseudomonadati</taxon>
        <taxon>Pseudomonadota</taxon>
        <taxon>Gammaproteobacteria</taxon>
        <taxon>Pseudomonadales</taxon>
        <taxon>Marinobacteraceae</taxon>
        <taxon>Marinobacter</taxon>
    </lineage>
</organism>
<proteinExistence type="predicted"/>
<dbReference type="AlphaFoldDB" id="A0A5B0VNL4"/>
<dbReference type="Proteomes" id="UP000323161">
    <property type="component" value="Unassembled WGS sequence"/>
</dbReference>
<feature type="transmembrane region" description="Helical" evidence="1">
    <location>
        <begin position="15"/>
        <end position="33"/>
    </location>
</feature>
<keyword evidence="1" id="KW-1133">Transmembrane helix</keyword>
<accession>A0A5B0VNL4</accession>
<evidence type="ECO:0000313" key="2">
    <source>
        <dbReference type="EMBL" id="KAA1176216.1"/>
    </source>
</evidence>
<keyword evidence="3" id="KW-1185">Reference proteome</keyword>
<dbReference type="EMBL" id="VTUU01000001">
    <property type="protein sequence ID" value="KAA1176216.1"/>
    <property type="molecule type" value="Genomic_DNA"/>
</dbReference>
<gene>
    <name evidence="2" type="ORF">FWJ25_03535</name>
</gene>
<evidence type="ECO:0000256" key="1">
    <source>
        <dbReference type="SAM" id="Phobius"/>
    </source>
</evidence>
<keyword evidence="1" id="KW-0472">Membrane</keyword>
<name>A0A5B0VNL4_9GAMM</name>
<keyword evidence="1" id="KW-0812">Transmembrane</keyword>
<comment type="caution">
    <text evidence="2">The sequence shown here is derived from an EMBL/GenBank/DDBJ whole genome shotgun (WGS) entry which is preliminary data.</text>
</comment>
<protein>
    <submittedName>
        <fullName evidence="2">Uncharacterized protein</fullName>
    </submittedName>
</protein>